<dbReference type="Proteomes" id="UP000799324">
    <property type="component" value="Unassembled WGS sequence"/>
</dbReference>
<evidence type="ECO:0000313" key="3">
    <source>
        <dbReference type="Proteomes" id="UP000799324"/>
    </source>
</evidence>
<keyword evidence="1" id="KW-0732">Signal</keyword>
<keyword evidence="3" id="KW-1185">Reference proteome</keyword>
<name>A0A6A6SIU0_9PLEO</name>
<sequence>MLLILFVAPFPPPSSSGRADRAQVFPRHRLETPYLKPLRGSTALERSKGLRCPPTGPGLQPSSDMDPRDAHFIASIVFVAVFEDAKGCADLLGDLNGRVLVARFSFVRFFSRKCLTVGSSRASDVVLMDGPDVSIKHVILFIDARALLY</sequence>
<feature type="signal peptide" evidence="1">
    <location>
        <begin position="1"/>
        <end position="16"/>
    </location>
</feature>
<dbReference type="EMBL" id="MU004589">
    <property type="protein sequence ID" value="KAF2647716.1"/>
    <property type="molecule type" value="Genomic_DNA"/>
</dbReference>
<protein>
    <recommendedName>
        <fullName evidence="4">FHA domain-containing protein</fullName>
    </recommendedName>
</protein>
<feature type="chain" id="PRO_5025679111" description="FHA domain-containing protein" evidence="1">
    <location>
        <begin position="17"/>
        <end position="149"/>
    </location>
</feature>
<dbReference type="AlphaFoldDB" id="A0A6A6SIU0"/>
<proteinExistence type="predicted"/>
<organism evidence="2 3">
    <name type="scientific">Lophiostoma macrostomum CBS 122681</name>
    <dbReference type="NCBI Taxonomy" id="1314788"/>
    <lineage>
        <taxon>Eukaryota</taxon>
        <taxon>Fungi</taxon>
        <taxon>Dikarya</taxon>
        <taxon>Ascomycota</taxon>
        <taxon>Pezizomycotina</taxon>
        <taxon>Dothideomycetes</taxon>
        <taxon>Pleosporomycetidae</taxon>
        <taxon>Pleosporales</taxon>
        <taxon>Lophiostomataceae</taxon>
        <taxon>Lophiostoma</taxon>
    </lineage>
</organism>
<evidence type="ECO:0000256" key="1">
    <source>
        <dbReference type="SAM" id="SignalP"/>
    </source>
</evidence>
<gene>
    <name evidence="2" type="ORF">K491DRAFT_291660</name>
</gene>
<evidence type="ECO:0000313" key="2">
    <source>
        <dbReference type="EMBL" id="KAF2647716.1"/>
    </source>
</evidence>
<reference evidence="2" key="1">
    <citation type="journal article" date="2020" name="Stud. Mycol.">
        <title>101 Dothideomycetes genomes: a test case for predicting lifestyles and emergence of pathogens.</title>
        <authorList>
            <person name="Haridas S."/>
            <person name="Albert R."/>
            <person name="Binder M."/>
            <person name="Bloem J."/>
            <person name="Labutti K."/>
            <person name="Salamov A."/>
            <person name="Andreopoulos B."/>
            <person name="Baker S."/>
            <person name="Barry K."/>
            <person name="Bills G."/>
            <person name="Bluhm B."/>
            <person name="Cannon C."/>
            <person name="Castanera R."/>
            <person name="Culley D."/>
            <person name="Daum C."/>
            <person name="Ezra D."/>
            <person name="Gonzalez J."/>
            <person name="Henrissat B."/>
            <person name="Kuo A."/>
            <person name="Liang C."/>
            <person name="Lipzen A."/>
            <person name="Lutzoni F."/>
            <person name="Magnuson J."/>
            <person name="Mondo S."/>
            <person name="Nolan M."/>
            <person name="Ohm R."/>
            <person name="Pangilinan J."/>
            <person name="Park H.-J."/>
            <person name="Ramirez L."/>
            <person name="Alfaro M."/>
            <person name="Sun H."/>
            <person name="Tritt A."/>
            <person name="Yoshinaga Y."/>
            <person name="Zwiers L.-H."/>
            <person name="Turgeon B."/>
            <person name="Goodwin S."/>
            <person name="Spatafora J."/>
            <person name="Crous P."/>
            <person name="Grigoriev I."/>
        </authorList>
    </citation>
    <scope>NUCLEOTIDE SEQUENCE</scope>
    <source>
        <strain evidence="2">CBS 122681</strain>
    </source>
</reference>
<evidence type="ECO:0008006" key="4">
    <source>
        <dbReference type="Google" id="ProtNLM"/>
    </source>
</evidence>
<accession>A0A6A6SIU0</accession>